<sequence>MSSLQNQMQNQSLIKEDSCQNNRVHHHLRKNKQPFNYKQLVNGEIYGYIIQDCQQQIKELSKQIFKQNQHQQQQKTICNAIQKFSDKFQSQISHQNQNYNSPPFYKQIHDKNCLNSILSSSYKMHKIRELLENVTSQNSLQSANQQLRKIVKKVKKQNPKQLKNIQQKHEQDYLYFDELQAQDQLAIIKNEEQV</sequence>
<name>A0A0V0QYU5_PSEPJ</name>
<dbReference type="EMBL" id="LDAU01000085">
    <property type="protein sequence ID" value="KRX07242.1"/>
    <property type="molecule type" value="Genomic_DNA"/>
</dbReference>
<accession>A0A0V0QYU5</accession>
<organism evidence="2 3">
    <name type="scientific">Pseudocohnilembus persalinus</name>
    <name type="common">Ciliate</name>
    <dbReference type="NCBI Taxonomy" id="266149"/>
    <lineage>
        <taxon>Eukaryota</taxon>
        <taxon>Sar</taxon>
        <taxon>Alveolata</taxon>
        <taxon>Ciliophora</taxon>
        <taxon>Intramacronucleata</taxon>
        <taxon>Oligohymenophorea</taxon>
        <taxon>Scuticociliatia</taxon>
        <taxon>Philasterida</taxon>
        <taxon>Pseudocohnilembidae</taxon>
        <taxon>Pseudocohnilembus</taxon>
    </lineage>
</organism>
<dbReference type="InParanoid" id="A0A0V0QYU5"/>
<reference evidence="2 3" key="1">
    <citation type="journal article" date="2015" name="Sci. Rep.">
        <title>Genome of the facultative scuticociliatosis pathogen Pseudocohnilembus persalinus provides insight into its virulence through horizontal gene transfer.</title>
        <authorList>
            <person name="Xiong J."/>
            <person name="Wang G."/>
            <person name="Cheng J."/>
            <person name="Tian M."/>
            <person name="Pan X."/>
            <person name="Warren A."/>
            <person name="Jiang C."/>
            <person name="Yuan D."/>
            <person name="Miao W."/>
        </authorList>
    </citation>
    <scope>NUCLEOTIDE SEQUENCE [LARGE SCALE GENOMIC DNA]</scope>
    <source>
        <strain evidence="2">36N120E</strain>
    </source>
</reference>
<comment type="caution">
    <text evidence="2">The sequence shown here is derived from an EMBL/GenBank/DDBJ whole genome shotgun (WGS) entry which is preliminary data.</text>
</comment>
<keyword evidence="3" id="KW-1185">Reference proteome</keyword>
<evidence type="ECO:0000313" key="3">
    <source>
        <dbReference type="Proteomes" id="UP000054937"/>
    </source>
</evidence>
<protein>
    <submittedName>
        <fullName evidence="2">Uncharacterized protein</fullName>
    </submittedName>
</protein>
<dbReference type="Proteomes" id="UP000054937">
    <property type="component" value="Unassembled WGS sequence"/>
</dbReference>
<evidence type="ECO:0000313" key="2">
    <source>
        <dbReference type="EMBL" id="KRX07242.1"/>
    </source>
</evidence>
<feature type="compositionally biased region" description="Low complexity" evidence="1">
    <location>
        <begin position="1"/>
        <end position="13"/>
    </location>
</feature>
<feature type="region of interest" description="Disordered" evidence="1">
    <location>
        <begin position="1"/>
        <end position="21"/>
    </location>
</feature>
<gene>
    <name evidence="2" type="ORF">PPERSA_00399</name>
</gene>
<dbReference type="AlphaFoldDB" id="A0A0V0QYU5"/>
<proteinExistence type="predicted"/>
<evidence type="ECO:0000256" key="1">
    <source>
        <dbReference type="SAM" id="MobiDB-lite"/>
    </source>
</evidence>